<evidence type="ECO:0000313" key="17">
    <source>
        <dbReference type="WBParaSite" id="ACRNAN_scaffold1011.g26997.t1"/>
    </source>
</evidence>
<dbReference type="InterPro" id="IPR029044">
    <property type="entry name" value="Nucleotide-diphossugar_trans"/>
</dbReference>
<feature type="compositionally biased region" description="Basic and acidic residues" evidence="13">
    <location>
        <begin position="30"/>
        <end position="41"/>
    </location>
</feature>
<dbReference type="PANTHER" id="PTHR10859">
    <property type="entry name" value="GLYCOSYL TRANSFERASE"/>
    <property type="match status" value="1"/>
</dbReference>
<evidence type="ECO:0000256" key="6">
    <source>
        <dbReference type="ARBA" id="ARBA00022679"/>
    </source>
</evidence>
<reference evidence="17" key="1">
    <citation type="submission" date="2022-11" db="UniProtKB">
        <authorList>
            <consortium name="WormBaseParasite"/>
        </authorList>
    </citation>
    <scope>IDENTIFICATION</scope>
</reference>
<dbReference type="Gene3D" id="3.90.550.10">
    <property type="entry name" value="Spore Coat Polysaccharide Biosynthesis Protein SpsA, Chain A"/>
    <property type="match status" value="1"/>
</dbReference>
<keyword evidence="7 14" id="KW-0812">Transmembrane</keyword>
<comment type="similarity">
    <text evidence="3">Belongs to the glycosyltransferase 2 family.</text>
</comment>
<dbReference type="Proteomes" id="UP000887540">
    <property type="component" value="Unplaced"/>
</dbReference>
<proteinExistence type="inferred from homology"/>
<keyword evidence="16" id="KW-1185">Reference proteome</keyword>
<dbReference type="InterPro" id="IPR035518">
    <property type="entry name" value="DPG_synthase"/>
</dbReference>
<evidence type="ECO:0000313" key="16">
    <source>
        <dbReference type="Proteomes" id="UP000887540"/>
    </source>
</evidence>
<keyword evidence="9" id="KW-0735">Signal-anchor</keyword>
<evidence type="ECO:0000256" key="12">
    <source>
        <dbReference type="ARBA" id="ARBA00045097"/>
    </source>
</evidence>
<protein>
    <recommendedName>
        <fullName evidence="4">dolichyl-phosphate beta-glucosyltransferase</fullName>
        <ecNumber evidence="4">2.4.1.117</ecNumber>
    </recommendedName>
</protein>
<dbReference type="AlphaFoldDB" id="A0A914CET2"/>
<comment type="pathway">
    <text evidence="2">Protein modification; protein glycosylation.</text>
</comment>
<feature type="transmembrane region" description="Helical" evidence="14">
    <location>
        <begin position="369"/>
        <end position="390"/>
    </location>
</feature>
<dbReference type="CDD" id="cd04188">
    <property type="entry name" value="DPG_synthase"/>
    <property type="match status" value="1"/>
</dbReference>
<comment type="catalytic activity">
    <reaction evidence="12">
        <text>a di-trans,poly-cis-dolichyl phosphate + UDP-alpha-D-glucose = a di-trans,poly-cis-dolichyl beta-D-glucosyl phosphate + UDP</text>
        <dbReference type="Rhea" id="RHEA:15401"/>
        <dbReference type="Rhea" id="RHEA-COMP:19498"/>
        <dbReference type="Rhea" id="RHEA-COMP:19502"/>
        <dbReference type="ChEBI" id="CHEBI:57525"/>
        <dbReference type="ChEBI" id="CHEBI:57683"/>
        <dbReference type="ChEBI" id="CHEBI:58223"/>
        <dbReference type="ChEBI" id="CHEBI:58885"/>
        <dbReference type="EC" id="2.4.1.117"/>
    </reaction>
    <physiologicalReaction direction="left-to-right" evidence="12">
        <dbReference type="Rhea" id="RHEA:15402"/>
    </physiologicalReaction>
</comment>
<dbReference type="SUPFAM" id="SSF53448">
    <property type="entry name" value="Nucleotide-diphospho-sugar transferases"/>
    <property type="match status" value="1"/>
</dbReference>
<dbReference type="GO" id="GO:0006487">
    <property type="term" value="P:protein N-linked glycosylation"/>
    <property type="evidence" value="ECO:0007669"/>
    <property type="project" value="TreeGrafter"/>
</dbReference>
<evidence type="ECO:0000256" key="9">
    <source>
        <dbReference type="ARBA" id="ARBA00022968"/>
    </source>
</evidence>
<dbReference type="EC" id="2.4.1.117" evidence="4"/>
<feature type="region of interest" description="Disordered" evidence="13">
    <location>
        <begin position="82"/>
        <end position="106"/>
    </location>
</feature>
<evidence type="ECO:0000256" key="7">
    <source>
        <dbReference type="ARBA" id="ARBA00022692"/>
    </source>
</evidence>
<keyword evidence="11 14" id="KW-0472">Membrane</keyword>
<evidence type="ECO:0000256" key="13">
    <source>
        <dbReference type="SAM" id="MobiDB-lite"/>
    </source>
</evidence>
<feature type="compositionally biased region" description="Polar residues" evidence="13">
    <location>
        <begin position="42"/>
        <end position="51"/>
    </location>
</feature>
<organism evidence="16 17">
    <name type="scientific">Acrobeloides nanus</name>
    <dbReference type="NCBI Taxonomy" id="290746"/>
    <lineage>
        <taxon>Eukaryota</taxon>
        <taxon>Metazoa</taxon>
        <taxon>Ecdysozoa</taxon>
        <taxon>Nematoda</taxon>
        <taxon>Chromadorea</taxon>
        <taxon>Rhabditida</taxon>
        <taxon>Tylenchina</taxon>
        <taxon>Cephalobomorpha</taxon>
        <taxon>Cephaloboidea</taxon>
        <taxon>Cephalobidae</taxon>
        <taxon>Acrobeloides</taxon>
    </lineage>
</organism>
<dbReference type="WBParaSite" id="ACRNAN_scaffold1011.g26997.t1">
    <property type="protein sequence ID" value="ACRNAN_scaffold1011.g26997.t1"/>
    <property type="gene ID" value="ACRNAN_scaffold1011.g26997"/>
</dbReference>
<evidence type="ECO:0000256" key="5">
    <source>
        <dbReference type="ARBA" id="ARBA00022676"/>
    </source>
</evidence>
<dbReference type="GO" id="GO:0005789">
    <property type="term" value="C:endoplasmic reticulum membrane"/>
    <property type="evidence" value="ECO:0007669"/>
    <property type="project" value="UniProtKB-SubCell"/>
</dbReference>
<evidence type="ECO:0000256" key="11">
    <source>
        <dbReference type="ARBA" id="ARBA00023136"/>
    </source>
</evidence>
<dbReference type="Pfam" id="PF00535">
    <property type="entry name" value="Glycos_transf_2"/>
    <property type="match status" value="1"/>
</dbReference>
<dbReference type="GO" id="GO:0004581">
    <property type="term" value="F:dolichyl-phosphate beta-glucosyltransferase activity"/>
    <property type="evidence" value="ECO:0007669"/>
    <property type="project" value="UniProtKB-EC"/>
</dbReference>
<evidence type="ECO:0000259" key="15">
    <source>
        <dbReference type="Pfam" id="PF00535"/>
    </source>
</evidence>
<evidence type="ECO:0000256" key="4">
    <source>
        <dbReference type="ARBA" id="ARBA00012583"/>
    </source>
</evidence>
<evidence type="ECO:0000256" key="3">
    <source>
        <dbReference type="ARBA" id="ARBA00006739"/>
    </source>
</evidence>
<keyword evidence="8" id="KW-0256">Endoplasmic reticulum</keyword>
<keyword evidence="6" id="KW-0808">Transferase</keyword>
<dbReference type="InterPro" id="IPR001173">
    <property type="entry name" value="Glyco_trans_2-like"/>
</dbReference>
<dbReference type="PANTHER" id="PTHR10859:SF91">
    <property type="entry name" value="DOLICHYL-PHOSPHATE BETA-GLUCOSYLTRANSFERASE"/>
    <property type="match status" value="1"/>
</dbReference>
<feature type="domain" description="Glycosyltransferase 2-like" evidence="15">
    <location>
        <begin position="216"/>
        <end position="330"/>
    </location>
</feature>
<name>A0A914CET2_9BILA</name>
<evidence type="ECO:0000256" key="2">
    <source>
        <dbReference type="ARBA" id="ARBA00004922"/>
    </source>
</evidence>
<evidence type="ECO:0000256" key="10">
    <source>
        <dbReference type="ARBA" id="ARBA00022989"/>
    </source>
</evidence>
<keyword evidence="5" id="KW-0328">Glycosyltransferase</keyword>
<sequence length="481" mass="56048">MDPVPYYEEQYFSDPITREEAEVMGNEHLNVDQRHRNKTEPAQDTSSSTALETFHMDPVPYYEEEQDLSDPITREAEVMGNEHLNVDQRHRNKTKPTQDASSSMSWRWNERTQDAFSSTALEVPAKDITEKQELGRDQLKKLNDEGFWVWRDEERECFICKVSMTVTNCGMRIWMLFFVWHFEKIRVLAFYFPCLLRKDTKEWKGPQHTKPELYLSVIVPAMNEEDRLPIMLDSCLGYLGERRESDPNFTFEVIVVDDGSKDRTSDVAFEYTKKFTEETIRVLKLPQNVGKGGAVRNGVLCARGQLILFADADDATKFSDVERLEKEMIRLCNGEVGSEKNMVIDWTHPAVVVGSRAHLEKEAIAERSLFRTILMIGFHMVVYIFAVRSIRDTQCGFKMLSRAAAAKLFPQMHIERWAFDVELLYLAERLKVPVAEVGVEWHEVDGSKITPIISWIQMGRDILLIWFRYTFQIWRDNDLEL</sequence>
<evidence type="ECO:0000256" key="14">
    <source>
        <dbReference type="SAM" id="Phobius"/>
    </source>
</evidence>
<keyword evidence="10 14" id="KW-1133">Transmembrane helix</keyword>
<feature type="region of interest" description="Disordered" evidence="13">
    <location>
        <begin position="30"/>
        <end position="51"/>
    </location>
</feature>
<comment type="subcellular location">
    <subcellularLocation>
        <location evidence="1">Endoplasmic reticulum membrane</location>
        <topology evidence="1">Single-pass membrane protein</topology>
    </subcellularLocation>
</comment>
<evidence type="ECO:0000256" key="8">
    <source>
        <dbReference type="ARBA" id="ARBA00022824"/>
    </source>
</evidence>
<accession>A0A914CET2</accession>
<evidence type="ECO:0000256" key="1">
    <source>
        <dbReference type="ARBA" id="ARBA00004389"/>
    </source>
</evidence>
<feature type="compositionally biased region" description="Polar residues" evidence="13">
    <location>
        <begin position="95"/>
        <end position="106"/>
    </location>
</feature>